<protein>
    <submittedName>
        <fullName evidence="1">Uncharacterized protein</fullName>
    </submittedName>
</protein>
<gene>
    <name evidence="1" type="ORF">ALC57_03137</name>
</gene>
<organism evidence="1 2">
    <name type="scientific">Trachymyrmex cornetzi</name>
    <dbReference type="NCBI Taxonomy" id="471704"/>
    <lineage>
        <taxon>Eukaryota</taxon>
        <taxon>Metazoa</taxon>
        <taxon>Ecdysozoa</taxon>
        <taxon>Arthropoda</taxon>
        <taxon>Hexapoda</taxon>
        <taxon>Insecta</taxon>
        <taxon>Pterygota</taxon>
        <taxon>Neoptera</taxon>
        <taxon>Endopterygota</taxon>
        <taxon>Hymenoptera</taxon>
        <taxon>Apocrita</taxon>
        <taxon>Aculeata</taxon>
        <taxon>Formicoidea</taxon>
        <taxon>Formicidae</taxon>
        <taxon>Myrmicinae</taxon>
        <taxon>Trachymyrmex</taxon>
    </lineage>
</organism>
<feature type="non-terminal residue" evidence="1">
    <location>
        <position position="1"/>
    </location>
</feature>
<evidence type="ECO:0000313" key="2">
    <source>
        <dbReference type="Proteomes" id="UP000078492"/>
    </source>
</evidence>
<name>A0A151JMU7_9HYME</name>
<evidence type="ECO:0000313" key="1">
    <source>
        <dbReference type="EMBL" id="KYN27482.1"/>
    </source>
</evidence>
<dbReference type="Proteomes" id="UP000078492">
    <property type="component" value="Unassembled WGS sequence"/>
</dbReference>
<sequence>ATFYHYSSTDENPQHEKCPSDADSCAWQRALATNEIESFHHDYNPLPQDVLAAINPIYVELSSDALLERYLGGFTQNNNESLNHLIWKITPKKLPGSKIVELATNIAACHFESGLLGGHIHTLLVFLDDMNVPLGPSAHEYQRIQDRERVKKAEQQAAASSKEERIRRRQDKKDALELAIAAGTLLYGPGIDDSM</sequence>
<dbReference type="AlphaFoldDB" id="A0A151JMU7"/>
<keyword evidence="2" id="KW-1185">Reference proteome</keyword>
<accession>A0A151JMU7</accession>
<reference evidence="1 2" key="1">
    <citation type="submission" date="2015-09" db="EMBL/GenBank/DDBJ databases">
        <title>Trachymyrmex cornetzi WGS genome.</title>
        <authorList>
            <person name="Nygaard S."/>
            <person name="Hu H."/>
            <person name="Boomsma J."/>
            <person name="Zhang G."/>
        </authorList>
    </citation>
    <scope>NUCLEOTIDE SEQUENCE [LARGE SCALE GENOMIC DNA]</scope>
    <source>
        <strain evidence="1">Tcor2-1</strain>
        <tissue evidence="1">Whole body</tissue>
    </source>
</reference>
<proteinExistence type="predicted"/>
<dbReference type="EMBL" id="KQ978929">
    <property type="protein sequence ID" value="KYN27482.1"/>
    <property type="molecule type" value="Genomic_DNA"/>
</dbReference>